<feature type="region of interest" description="Disordered" evidence="5">
    <location>
        <begin position="672"/>
        <end position="699"/>
    </location>
</feature>
<dbReference type="EMBL" id="JPOX01000044">
    <property type="protein sequence ID" value="KFX42435.1"/>
    <property type="molecule type" value="Genomic_DNA"/>
</dbReference>
<evidence type="ECO:0000256" key="5">
    <source>
        <dbReference type="SAM" id="MobiDB-lite"/>
    </source>
</evidence>
<dbReference type="GO" id="GO:0008233">
    <property type="term" value="F:peptidase activity"/>
    <property type="evidence" value="ECO:0007669"/>
    <property type="project" value="UniProtKB-KW"/>
</dbReference>
<dbReference type="GO" id="GO:0000981">
    <property type="term" value="F:DNA-binding transcription factor activity, RNA polymerase II-specific"/>
    <property type="evidence" value="ECO:0007669"/>
    <property type="project" value="InterPro"/>
</dbReference>
<reference evidence="7" key="2">
    <citation type="journal article" date="2014" name="PLoS Genet.">
        <title>Signature gene expression reveals novel clues to the molecular mechanisms of dimorphic transition in Penicillium marneffei.</title>
        <authorList>
            <person name="Yang E."/>
            <person name="Wang G."/>
            <person name="Cai J."/>
            <person name="Woo P.C."/>
            <person name="Lau S.K."/>
            <person name="Yuen K.-Y."/>
            <person name="Chow W.-N."/>
            <person name="Lin X."/>
        </authorList>
    </citation>
    <scope>NUCLEOTIDE SEQUENCE</scope>
    <source>
        <strain evidence="7">PM1</strain>
    </source>
</reference>
<dbReference type="eggNOG" id="ENOG502SJ8Q">
    <property type="taxonomic scope" value="Eukaryota"/>
</dbReference>
<dbReference type="SMART" id="SM00066">
    <property type="entry name" value="GAL4"/>
    <property type="match status" value="1"/>
</dbReference>
<accession>A0A093UR86</accession>
<evidence type="ECO:0000259" key="6">
    <source>
        <dbReference type="PROSITE" id="PS50048"/>
    </source>
</evidence>
<sequence>MSGLESAAEQHTNELPLPRRTLRKGTRSCAECKRRKTRCFFERPTDSVCVLCQRRGMPCFGQEYMDVPLSNTETDHNLVERLKRAEQILGAISKDISRDVRGSQSDGSGKQSLLPRESAQDQVIREAQHHTNNSDAATVDANITDTTRMPFRHDPAPIPSPLLRADPTSNNNFNFDYSDLCNTLHLALPSQRDADILFGGGRSTIFVQALYSHYGELFHEGKIVSSTTLAVLPAVTAHPVLLARKLLQLALCVQQLDSLFDQSVLSLGCSPSTAMNKYHGLASSLVTCHEESLDSIEGLECLLYEGVYLVNCGNLRRALPCLRRASTLAQLMGMHRKVPYKSLKQLDPATSVSAPVIWAHITYLERYLSLLLGMPTAIPRFRFTSDCVSVGDTSTDWFEKKQMEIFERLIERNQDGDYDDIAITQKIDLDMTKMANTVPEKWWSMDLTQSTNQEELMLKMISAQLQIIHYNLLTVLHLPYLLRNGDDSRLDYSKTTCLYASREVLTRFIAFRSVVNIVFCCRPVDFCALTASLTLLLAYLTSHKRKPGWMLTHQRVGDRALIETAMETMDELNRINNDELSLKTAELTRKLLDLEAECARGGQTYNSSIQTDHDHTVGGEDYSIHLKVPYFGSIKLAYDLSSSPQFFDSASTSFNLPMSHYSTLSNAVHGSMVPHIGSQGDDTSQSSQSVQSVQSVQPPQHIHASNGQLSWQLNQPSFTFSWEDFSQFDTEMPDLMATAEDWAFQGVDSTFFDTLVNGNVIGQAIDNQNWDSYIFSR</sequence>
<dbReference type="SUPFAM" id="SSF57701">
    <property type="entry name" value="Zn2/Cys6 DNA-binding domain"/>
    <property type="match status" value="1"/>
</dbReference>
<keyword evidence="1" id="KW-0805">Transcription regulation</keyword>
<dbReference type="AlphaFoldDB" id="A0A093UR86"/>
<keyword evidence="4" id="KW-0539">Nucleus</keyword>
<dbReference type="GO" id="GO:0006508">
    <property type="term" value="P:proteolysis"/>
    <property type="evidence" value="ECO:0007669"/>
    <property type="project" value="UniProtKB-KW"/>
</dbReference>
<feature type="compositionally biased region" description="Polar residues" evidence="5">
    <location>
        <begin position="102"/>
        <end position="111"/>
    </location>
</feature>
<dbReference type="PROSITE" id="PS00463">
    <property type="entry name" value="ZN2_CY6_FUNGAL_1"/>
    <property type="match status" value="1"/>
</dbReference>
<evidence type="ECO:0000313" key="7">
    <source>
        <dbReference type="EMBL" id="KFX42435.1"/>
    </source>
</evidence>
<evidence type="ECO:0000256" key="4">
    <source>
        <dbReference type="ARBA" id="ARBA00023242"/>
    </source>
</evidence>
<reference key="1">
    <citation type="journal article" date="2014" name="PLoS Genet.">
        <title>Signature Gene Expression Reveals Novel Clues to the Molecular Mechanisms of Dimorphic Transition in Penicillium marneffei.</title>
        <authorList>
            <person name="Yang E."/>
            <person name="Wang G."/>
            <person name="Cai J."/>
            <person name="Woo P.C."/>
            <person name="Lau S.K."/>
            <person name="Yuen K.-Y."/>
            <person name="Chow W.-N."/>
            <person name="Lin X."/>
        </authorList>
    </citation>
    <scope>NUCLEOTIDE SEQUENCE [LARGE SCALE GENOMIC DNA]</scope>
    <source>
        <strain>PM1</strain>
    </source>
</reference>
<organism evidence="7">
    <name type="scientific">Talaromyces marneffei PM1</name>
    <dbReference type="NCBI Taxonomy" id="1077442"/>
    <lineage>
        <taxon>Eukaryota</taxon>
        <taxon>Fungi</taxon>
        <taxon>Dikarya</taxon>
        <taxon>Ascomycota</taxon>
        <taxon>Pezizomycotina</taxon>
        <taxon>Eurotiomycetes</taxon>
        <taxon>Eurotiomycetidae</taxon>
        <taxon>Eurotiales</taxon>
        <taxon>Trichocomaceae</taxon>
        <taxon>Talaromyces</taxon>
        <taxon>Talaromyces sect. Talaromyces</taxon>
    </lineage>
</organism>
<dbReference type="GO" id="GO:0008270">
    <property type="term" value="F:zinc ion binding"/>
    <property type="evidence" value="ECO:0007669"/>
    <property type="project" value="InterPro"/>
</dbReference>
<dbReference type="PROSITE" id="PS50048">
    <property type="entry name" value="ZN2_CY6_FUNGAL_2"/>
    <property type="match status" value="1"/>
</dbReference>
<dbReference type="CDD" id="cd00067">
    <property type="entry name" value="GAL4"/>
    <property type="match status" value="1"/>
</dbReference>
<keyword evidence="2" id="KW-0238">DNA-binding</keyword>
<name>A0A093UR86_TALMA</name>
<keyword evidence="7" id="KW-0378">Hydrolase</keyword>
<dbReference type="PANTHER" id="PTHR47840:SF1">
    <property type="entry name" value="ZN(II)2CYS6 TRANSCRIPTION FACTOR (EUROFUNG)"/>
    <property type="match status" value="1"/>
</dbReference>
<dbReference type="GO" id="GO:0003677">
    <property type="term" value="F:DNA binding"/>
    <property type="evidence" value="ECO:0007669"/>
    <property type="project" value="UniProtKB-KW"/>
</dbReference>
<evidence type="ECO:0000256" key="2">
    <source>
        <dbReference type="ARBA" id="ARBA00023125"/>
    </source>
</evidence>
<proteinExistence type="predicted"/>
<evidence type="ECO:0000256" key="3">
    <source>
        <dbReference type="ARBA" id="ARBA00023163"/>
    </source>
</evidence>
<feature type="region of interest" description="Disordered" evidence="5">
    <location>
        <begin position="98"/>
        <end position="122"/>
    </location>
</feature>
<dbReference type="PANTHER" id="PTHR47840">
    <property type="entry name" value="ZN(II)2CYS6 TRANSCRIPTION FACTOR (EUROFUNG)-RELATED"/>
    <property type="match status" value="1"/>
</dbReference>
<evidence type="ECO:0000256" key="1">
    <source>
        <dbReference type="ARBA" id="ARBA00023015"/>
    </source>
</evidence>
<gene>
    <name evidence="7" type="ORF">GQ26_0440130</name>
</gene>
<dbReference type="Gene3D" id="4.10.240.10">
    <property type="entry name" value="Zn(2)-C6 fungal-type DNA-binding domain"/>
    <property type="match status" value="1"/>
</dbReference>
<dbReference type="HOGENOM" id="CLU_004804_0_0_1"/>
<protein>
    <submittedName>
        <fullName evidence="7">Transcriptional activator of proteases prtT</fullName>
    </submittedName>
</protein>
<comment type="caution">
    <text evidence="7">The sequence shown here is derived from an EMBL/GenBank/DDBJ whole genome shotgun (WGS) entry which is preliminary data.</text>
</comment>
<keyword evidence="3" id="KW-0804">Transcription</keyword>
<dbReference type="InterPro" id="IPR036864">
    <property type="entry name" value="Zn2-C6_fun-type_DNA-bd_sf"/>
</dbReference>
<dbReference type="CDD" id="cd12148">
    <property type="entry name" value="fungal_TF_MHR"/>
    <property type="match status" value="1"/>
</dbReference>
<keyword evidence="7" id="KW-0645">Protease</keyword>
<feature type="domain" description="Zn(2)-C6 fungal-type" evidence="6">
    <location>
        <begin position="28"/>
        <end position="59"/>
    </location>
</feature>
<dbReference type="InterPro" id="IPR001138">
    <property type="entry name" value="Zn2Cys6_DnaBD"/>
</dbReference>
<feature type="compositionally biased region" description="Low complexity" evidence="5">
    <location>
        <begin position="684"/>
        <end position="699"/>
    </location>
</feature>